<protein>
    <submittedName>
        <fullName evidence="2">PTS sorbitol transporter subunit IIA</fullName>
    </submittedName>
</protein>
<evidence type="ECO:0000313" key="2">
    <source>
        <dbReference type="EMBL" id="MTV49273.1"/>
    </source>
</evidence>
<proteinExistence type="predicted"/>
<sequence>MLHHRRRELFPPHPACLKKVAGRYRGRLSLTNEKGIEGVYLMKKYEVVVNEIGESIAQLLIQDMLVLFDEDAPTDLSGFAVCHSKGSFTEQVAVGDMFYLGDRSYRITAVGHQVNHILNQMGHATIKFDGADLTRLPGYIHVKGDDPVHISLGEKIVIAS</sequence>
<dbReference type="OrthoDB" id="5113885at2"/>
<dbReference type="GO" id="GO:0008982">
    <property type="term" value="F:protein-N(PI)-phosphohistidine-sugar phosphotransferase activity"/>
    <property type="evidence" value="ECO:0007669"/>
    <property type="project" value="InterPro"/>
</dbReference>
<dbReference type="SUPFAM" id="SSF141530">
    <property type="entry name" value="PTSIIA/GutA-like"/>
    <property type="match status" value="1"/>
</dbReference>
<dbReference type="AlphaFoldDB" id="A0A6I3SK61"/>
<accession>A0A6I3SK61</accession>
<dbReference type="PANTHER" id="PTHR40398">
    <property type="entry name" value="PTS SYSTEM GLUCITOL/SORBITOL-SPECIFIC EIIA COMPONENT"/>
    <property type="match status" value="1"/>
</dbReference>
<dbReference type="Proteomes" id="UP000430670">
    <property type="component" value="Unassembled WGS sequence"/>
</dbReference>
<comment type="caution">
    <text evidence="2">The sequence shown here is derived from an EMBL/GenBank/DDBJ whole genome shotgun (WGS) entry which is preliminary data.</text>
</comment>
<dbReference type="EMBL" id="WNKU01000009">
    <property type="protein sequence ID" value="MTV49273.1"/>
    <property type="molecule type" value="Genomic_DNA"/>
</dbReference>
<reference evidence="2 3" key="1">
    <citation type="submission" date="2019-11" db="EMBL/GenBank/DDBJ databases">
        <title>Whole-genome sequence of a the green, strictly anaerobic photosynthetic bacterium Heliobacillus mobilis DSM 6151.</title>
        <authorList>
            <person name="Kyndt J.A."/>
            <person name="Meyer T.E."/>
        </authorList>
    </citation>
    <scope>NUCLEOTIDE SEQUENCE [LARGE SCALE GENOMIC DNA]</scope>
    <source>
        <strain evidence="2 3">DSM 6151</strain>
    </source>
</reference>
<dbReference type="InterPro" id="IPR036665">
    <property type="entry name" value="PTS_IIA_glucitol/sorbitol_sf"/>
</dbReference>
<dbReference type="PROSITE" id="PS51097">
    <property type="entry name" value="PTS_EIIA_TYPE_5"/>
    <property type="match status" value="1"/>
</dbReference>
<dbReference type="Pfam" id="PF03829">
    <property type="entry name" value="PTSIIA_gutA"/>
    <property type="match status" value="1"/>
</dbReference>
<evidence type="ECO:0000313" key="3">
    <source>
        <dbReference type="Proteomes" id="UP000430670"/>
    </source>
</evidence>
<dbReference type="InterPro" id="IPR004716">
    <property type="entry name" value="PTS_IIA_glucitol/sorbitol-sp"/>
</dbReference>
<dbReference type="GO" id="GO:0005737">
    <property type="term" value="C:cytoplasm"/>
    <property type="evidence" value="ECO:0007669"/>
    <property type="project" value="InterPro"/>
</dbReference>
<gene>
    <name evidence="2" type="ORF">GJ688_09810</name>
</gene>
<feature type="modified residue" description="Phosphohistidine; by HPr" evidence="1">
    <location>
        <position position="83"/>
    </location>
</feature>
<organism evidence="2 3">
    <name type="scientific">Heliobacterium mobile</name>
    <name type="common">Heliobacillus mobilis</name>
    <dbReference type="NCBI Taxonomy" id="28064"/>
    <lineage>
        <taxon>Bacteria</taxon>
        <taxon>Bacillati</taxon>
        <taxon>Bacillota</taxon>
        <taxon>Clostridia</taxon>
        <taxon>Eubacteriales</taxon>
        <taxon>Heliobacteriaceae</taxon>
        <taxon>Heliobacterium</taxon>
    </lineage>
</organism>
<evidence type="ECO:0000256" key="1">
    <source>
        <dbReference type="PROSITE-ProRule" id="PRU00420"/>
    </source>
</evidence>
<keyword evidence="3" id="KW-1185">Reference proteome</keyword>
<dbReference type="Gene3D" id="2.40.33.40">
    <property type="entry name" value="Phosphotransferase system, glucitol/sorbitol-specific IIA component"/>
    <property type="match status" value="1"/>
</dbReference>
<name>A0A6I3SK61_HELMO</name>
<dbReference type="GO" id="GO:0009401">
    <property type="term" value="P:phosphoenolpyruvate-dependent sugar phosphotransferase system"/>
    <property type="evidence" value="ECO:0007669"/>
    <property type="project" value="InterPro"/>
</dbReference>
<dbReference type="PANTHER" id="PTHR40398:SF1">
    <property type="entry name" value="PTS SYSTEM GLUCITOL_SORBITOL-SPECIFIC EIIA COMPONENT"/>
    <property type="match status" value="1"/>
</dbReference>